<accession>A0ABQ3V4F1</accession>
<proteinExistence type="predicted"/>
<comment type="caution">
    <text evidence="1">The sequence shown here is derived from an EMBL/GenBank/DDBJ whole genome shotgun (WGS) entry which is preliminary data.</text>
</comment>
<evidence type="ECO:0000313" key="1">
    <source>
        <dbReference type="EMBL" id="GHO60051.1"/>
    </source>
</evidence>
<reference evidence="1 2" key="1">
    <citation type="journal article" date="2021" name="Int. J. Syst. Evol. Microbiol.">
        <title>Reticulibacter mediterranei gen. nov., sp. nov., within the new family Reticulibacteraceae fam. nov., and Ktedonospora formicarum gen. nov., sp. nov., Ktedonobacter robiniae sp. nov., Dictyobacter formicarum sp. nov. and Dictyobacter arantiisoli sp. nov., belonging to the class Ktedonobacteria.</title>
        <authorList>
            <person name="Yabe S."/>
            <person name="Zheng Y."/>
            <person name="Wang C.M."/>
            <person name="Sakai Y."/>
            <person name="Abe K."/>
            <person name="Yokota A."/>
            <person name="Donadio S."/>
            <person name="Cavaletti L."/>
            <person name="Monciardini P."/>
        </authorList>
    </citation>
    <scope>NUCLEOTIDE SEQUENCE [LARGE SCALE GENOMIC DNA]</scope>
    <source>
        <strain evidence="1 2">SOSP1-30</strain>
    </source>
</reference>
<name>A0ABQ3V4F1_9CHLR</name>
<organism evidence="1 2">
    <name type="scientific">Ktedonobacter robiniae</name>
    <dbReference type="NCBI Taxonomy" id="2778365"/>
    <lineage>
        <taxon>Bacteria</taxon>
        <taxon>Bacillati</taxon>
        <taxon>Chloroflexota</taxon>
        <taxon>Ktedonobacteria</taxon>
        <taxon>Ktedonobacterales</taxon>
        <taxon>Ktedonobacteraceae</taxon>
        <taxon>Ktedonobacter</taxon>
    </lineage>
</organism>
<gene>
    <name evidence="1" type="ORF">KSB_85260</name>
</gene>
<protein>
    <submittedName>
        <fullName evidence="1">Uncharacterized protein</fullName>
    </submittedName>
</protein>
<dbReference type="EMBL" id="BNJG01000004">
    <property type="protein sequence ID" value="GHO60051.1"/>
    <property type="molecule type" value="Genomic_DNA"/>
</dbReference>
<keyword evidence="2" id="KW-1185">Reference proteome</keyword>
<evidence type="ECO:0000313" key="2">
    <source>
        <dbReference type="Proteomes" id="UP000654345"/>
    </source>
</evidence>
<sequence>MAFYGLNLGTRIRDPAHKLAALLLVQRDIVRQYQDIGLPMFARQAFPASYLPPAHARHRRR</sequence>
<dbReference type="Proteomes" id="UP000654345">
    <property type="component" value="Unassembled WGS sequence"/>
</dbReference>